<protein>
    <submittedName>
        <fullName evidence="9">Reverse transcriptase domain-containing protein</fullName>
    </submittedName>
</protein>
<dbReference type="InterPro" id="IPR005828">
    <property type="entry name" value="MFS_sugar_transport-like"/>
</dbReference>
<dbReference type="Pfam" id="PF00078">
    <property type="entry name" value="RVT_1"/>
    <property type="match status" value="1"/>
</dbReference>
<evidence type="ECO:0000256" key="2">
    <source>
        <dbReference type="ARBA" id="ARBA00022692"/>
    </source>
</evidence>
<feature type="transmembrane region" description="Helical" evidence="6">
    <location>
        <begin position="1539"/>
        <end position="1559"/>
    </location>
</feature>
<feature type="transmembrane region" description="Helical" evidence="6">
    <location>
        <begin position="1420"/>
        <end position="1441"/>
    </location>
</feature>
<feature type="region of interest" description="Disordered" evidence="5">
    <location>
        <begin position="262"/>
        <end position="417"/>
    </location>
</feature>
<feature type="transmembrane region" description="Helical" evidence="6">
    <location>
        <begin position="1217"/>
        <end position="1236"/>
    </location>
</feature>
<dbReference type="CDD" id="cd01650">
    <property type="entry name" value="RT_nLTR_like"/>
    <property type="match status" value="1"/>
</dbReference>
<evidence type="ECO:0000256" key="3">
    <source>
        <dbReference type="ARBA" id="ARBA00022989"/>
    </source>
</evidence>
<organism evidence="8 9">
    <name type="scientific">Macrostomum lignano</name>
    <dbReference type="NCBI Taxonomy" id="282301"/>
    <lineage>
        <taxon>Eukaryota</taxon>
        <taxon>Metazoa</taxon>
        <taxon>Spiralia</taxon>
        <taxon>Lophotrochozoa</taxon>
        <taxon>Platyhelminthes</taxon>
        <taxon>Rhabditophora</taxon>
        <taxon>Macrostomorpha</taxon>
        <taxon>Macrostomida</taxon>
        <taxon>Macrostomidae</taxon>
        <taxon>Macrostomum</taxon>
    </lineage>
</organism>
<dbReference type="InterPro" id="IPR036259">
    <property type="entry name" value="MFS_trans_sf"/>
</dbReference>
<feature type="transmembrane region" description="Helical" evidence="6">
    <location>
        <begin position="1476"/>
        <end position="1497"/>
    </location>
</feature>
<keyword evidence="8" id="KW-1185">Reference proteome</keyword>
<feature type="region of interest" description="Disordered" evidence="5">
    <location>
        <begin position="27"/>
        <end position="48"/>
    </location>
</feature>
<proteinExistence type="predicted"/>
<evidence type="ECO:0000256" key="4">
    <source>
        <dbReference type="ARBA" id="ARBA00023136"/>
    </source>
</evidence>
<dbReference type="SUPFAM" id="SSF103473">
    <property type="entry name" value="MFS general substrate transporter"/>
    <property type="match status" value="1"/>
</dbReference>
<accession>A0A1I8IJB9</accession>
<dbReference type="GO" id="GO:0016020">
    <property type="term" value="C:membrane"/>
    <property type="evidence" value="ECO:0007669"/>
    <property type="project" value="UniProtKB-SubCell"/>
</dbReference>
<feature type="compositionally biased region" description="Basic residues" evidence="5">
    <location>
        <begin position="296"/>
        <end position="306"/>
    </location>
</feature>
<dbReference type="PROSITE" id="PS50878">
    <property type="entry name" value="RT_POL"/>
    <property type="match status" value="1"/>
</dbReference>
<feature type="compositionally biased region" description="Basic residues" evidence="5">
    <location>
        <begin position="319"/>
        <end position="331"/>
    </location>
</feature>
<dbReference type="CDD" id="cd17317">
    <property type="entry name" value="MFS_SLC22"/>
    <property type="match status" value="1"/>
</dbReference>
<name>A0A1I8IJB9_9PLAT</name>
<dbReference type="Gene3D" id="1.20.1250.20">
    <property type="entry name" value="MFS general substrate transporter like domains"/>
    <property type="match status" value="1"/>
</dbReference>
<dbReference type="Pfam" id="PF00083">
    <property type="entry name" value="Sugar_tr"/>
    <property type="match status" value="1"/>
</dbReference>
<feature type="transmembrane region" description="Helical" evidence="6">
    <location>
        <begin position="919"/>
        <end position="947"/>
    </location>
</feature>
<feature type="transmembrane region" description="Helical" evidence="6">
    <location>
        <begin position="1509"/>
        <end position="1527"/>
    </location>
</feature>
<feature type="compositionally biased region" description="Low complexity" evidence="5">
    <location>
        <begin position="262"/>
        <end position="285"/>
    </location>
</feature>
<dbReference type="PANTHER" id="PTHR47027:SF27">
    <property type="entry name" value="REVERSE TRANSCRIPTASE DOMAIN-CONTAINING PROTEIN"/>
    <property type="match status" value="1"/>
</dbReference>
<dbReference type="WBParaSite" id="maker-uti_cns_0013237-snap-gene-0.2-mRNA-1">
    <property type="protein sequence ID" value="maker-uti_cns_0013237-snap-gene-0.2-mRNA-1"/>
    <property type="gene ID" value="maker-uti_cns_0013237-snap-gene-0.2"/>
</dbReference>
<feature type="transmembrane region" description="Helical" evidence="6">
    <location>
        <begin position="1273"/>
        <end position="1293"/>
    </location>
</feature>
<evidence type="ECO:0000259" key="7">
    <source>
        <dbReference type="PROSITE" id="PS50878"/>
    </source>
</evidence>
<evidence type="ECO:0000256" key="5">
    <source>
        <dbReference type="SAM" id="MobiDB-lite"/>
    </source>
</evidence>
<dbReference type="GO" id="GO:0022857">
    <property type="term" value="F:transmembrane transporter activity"/>
    <property type="evidence" value="ECO:0007669"/>
    <property type="project" value="InterPro"/>
</dbReference>
<dbReference type="PANTHER" id="PTHR47027">
    <property type="entry name" value="REVERSE TRANSCRIPTASE DOMAIN-CONTAINING PROTEIN"/>
    <property type="match status" value="1"/>
</dbReference>
<keyword evidence="2 6" id="KW-0812">Transmembrane</keyword>
<feature type="transmembrane region" description="Helical" evidence="6">
    <location>
        <begin position="1305"/>
        <end position="1322"/>
    </location>
</feature>
<reference evidence="9" key="1">
    <citation type="submission" date="2016-11" db="UniProtKB">
        <authorList>
            <consortium name="WormBaseParasite"/>
        </authorList>
    </citation>
    <scope>IDENTIFICATION</scope>
</reference>
<feature type="region of interest" description="Disordered" evidence="5">
    <location>
        <begin position="1645"/>
        <end position="1688"/>
    </location>
</feature>
<feature type="domain" description="Reverse transcriptase" evidence="7">
    <location>
        <begin position="469"/>
        <end position="751"/>
    </location>
</feature>
<evidence type="ECO:0000313" key="9">
    <source>
        <dbReference type="WBParaSite" id="maker-uti_cns_0013237-snap-gene-0.2-mRNA-1"/>
    </source>
</evidence>
<evidence type="ECO:0000256" key="1">
    <source>
        <dbReference type="ARBA" id="ARBA00004370"/>
    </source>
</evidence>
<keyword evidence="4 6" id="KW-0472">Membrane</keyword>
<keyword evidence="3 6" id="KW-1133">Transmembrane helix</keyword>
<comment type="subcellular location">
    <subcellularLocation>
        <location evidence="1">Membrane</location>
    </subcellularLocation>
</comment>
<dbReference type="SUPFAM" id="SSF56672">
    <property type="entry name" value="DNA/RNA polymerases"/>
    <property type="match status" value="1"/>
</dbReference>
<sequence>QLAISHAPLNRGRQAENQQRLVLQVGDAGGPRHDEAQRAAGARATSLQRQRHQQALLRQGATGGGRGALGFSVGAQAEQPGVGELRCQALRLVYVALRQSGVEVLGEAPDTGGHLDKRLFLTKSCRPERAANTEEAAPVSCARLSALRPTILLPPLPVCCCRCCCRCFAAGTGRSTRNSPPMWPLRRCPGDSLLCKPLPFSSEDAPDEGADSGRSVAHISQPGRRHLFLKVHTGQSQVRCGCSACHGGGSMATGTVAAGTAGLGSASSSAGGASGAAAGCGSPSTYSPPAIQHCRPGGRSRARAATRARSSPIRVSPRAIKRSSWRGRPRPSRATGRANQPSSSSDRRATTGDSSCCCGIASGGGAGRMSSWTRRSQSSRAWRAASSASPDLMAASRRAAADETAGHQLPPETPLPAEESFNVAPVSTADVVKFARQSPGGKALGPDEVPTEALRIHCVATEVARVMNRVLFGEVAPNEWTTAHIVAIPKKPGTTKLEEHRGICLQSCAAKLFNRMLLSRLQPVLDPYLRPEQNGFRPHRGTVTQILALRRVIEEARIRQLTLILIFVDFRKAFDSVVRDALPEVLRAYNVPELLISAVMALYHGTTAAVSTPDGLSDFFETSSGVLQGDTLAPFLFILVLDWVLRTALPSNDDGFLLRRRVGRRQPERRLSVLGYADDLALLSSTVEGAQRQLDRLVAVAASVGLVVNTQKTVVLCVPDDTEAAIFCRGADGQASELPRCQQFVYLGGLVPDVREDLRRRRGLAWAAFRSIRSVLQSEALPDRQRAALFQAVIETVLLYNAETWTLTDSLEAQVDAAHAGLLRAAFKIGNERVTNTALYHRAGLARPSDLLRRRRLQLAGHVIRAEAYCPEPVQEVLLLTLQAPYRRGQARTRRYVDCLLADAGAPDSAGATMALEQILWVLTVSIIAVCVIIGWALAAVFVRILYSSPGADSAISLRRGVFTLPRSNYRPPPALLRLRKPASGDDATLEQRSKDNQQVNWCNHRLPYWPLGQDWHRLESQVNSRLQVLRDSTTVSNSNCNTNNTCIDSVGLSSGLPSEPEAILLQYTFLYDMSSASAASRVGAMAPVHMEYEEVLEHIGSLGRYQIVLFNLLASLSWKAAANMVITVFHVVRPAFVCQQAYPNWLESPPTWAQIANASATGGQDSQCWFTPPRNGTSGEQQQQQCTLFAYDKSEWKETITTQWDLVCQRQGLEPLVFGSYALGYGFGVVLGIFADKFGRRPVLLVSCAMEALFTLLESVSPNFLSYLGLHFAHGIFATVNLLSTVCITEFVGCKHRALVANLLWLYYCLGYMSVAGMAYLESPRWLIAHGRYTDALYVCENIARVNGRTIPTAAKELLTYGFQTSQPPEHSREGNVSEMFRTRIMLKKSLILFCAWFAISLNYNSISLDSDFLASDVFINTVLSGLIEVPAYVTAWIVAEKVGRRIPIAVLYTMLSACLISVAVLTPGSVSHTVLALLAKLSATCAFSIITNYTAEVYPTSIRNTGIFFCSAIGRISSLLAPFILAVNSGGSYGARMAAPIAFACLGILAGAALYYLPETKGIPLPQTVREANIITPGKEPAFISLVQKRRQEIAVYFVGRGESATVSFGNSVADAASQQQTAAAAQDQQPVQIRLEGVAANAETATEDLPDAKAAETVNSSQPASEEDVQVGFGTNNYLIDPYDG</sequence>
<dbReference type="InterPro" id="IPR000477">
    <property type="entry name" value="RT_dom"/>
</dbReference>
<dbReference type="Proteomes" id="UP000095280">
    <property type="component" value="Unplaced"/>
</dbReference>
<dbReference type="InterPro" id="IPR043502">
    <property type="entry name" value="DNA/RNA_pol_sf"/>
</dbReference>
<evidence type="ECO:0000256" key="6">
    <source>
        <dbReference type="SAM" id="Phobius"/>
    </source>
</evidence>
<evidence type="ECO:0000313" key="8">
    <source>
        <dbReference type="Proteomes" id="UP000095280"/>
    </source>
</evidence>
<feature type="compositionally biased region" description="Low complexity" evidence="5">
    <location>
        <begin position="370"/>
        <end position="398"/>
    </location>
</feature>
<feature type="transmembrane region" description="Helical" evidence="6">
    <location>
        <begin position="1448"/>
        <end position="1470"/>
    </location>
</feature>